<protein>
    <submittedName>
        <fullName evidence="1">Uncharacterized protein</fullName>
    </submittedName>
</protein>
<organism evidence="1 2">
    <name type="scientific">Barnesiella viscericola</name>
    <dbReference type="NCBI Taxonomy" id="397865"/>
    <lineage>
        <taxon>Bacteria</taxon>
        <taxon>Pseudomonadati</taxon>
        <taxon>Bacteroidota</taxon>
        <taxon>Bacteroidia</taxon>
        <taxon>Bacteroidales</taxon>
        <taxon>Barnesiellaceae</taxon>
        <taxon>Barnesiella</taxon>
    </lineage>
</organism>
<comment type="caution">
    <text evidence="1">The sequence shown here is derived from an EMBL/GenBank/DDBJ whole genome shotgun (WGS) entry which is preliminary data.</text>
</comment>
<proteinExistence type="predicted"/>
<reference evidence="1" key="2">
    <citation type="submission" date="2021-09" db="EMBL/GenBank/DDBJ databases">
        <authorList>
            <person name="Gilroy R."/>
        </authorList>
    </citation>
    <scope>NUCLEOTIDE SEQUENCE</scope>
    <source>
        <strain evidence="1">CHK121-7720</strain>
    </source>
</reference>
<dbReference type="Proteomes" id="UP000757103">
    <property type="component" value="Unassembled WGS sequence"/>
</dbReference>
<evidence type="ECO:0000313" key="2">
    <source>
        <dbReference type="Proteomes" id="UP000757103"/>
    </source>
</evidence>
<evidence type="ECO:0000313" key="1">
    <source>
        <dbReference type="EMBL" id="HJG89913.1"/>
    </source>
</evidence>
<name>A0A921MSD9_9BACT</name>
<sequence length="122" mass="14225">MESISSVYKEIRQMFRSTVPPYVATINDDYHYEVWAVKQAEGESHASEELLGYVARHDDSVTVGFNNKLGEEVKRRLFSSLLLSKMNGHGRICIHRMTRQVHADLQSAIENLMRYYTQMNWI</sequence>
<dbReference type="RefSeq" id="WP_273306970.1">
    <property type="nucleotide sequence ID" value="NZ_DYUD01000027.1"/>
</dbReference>
<reference evidence="1" key="1">
    <citation type="journal article" date="2021" name="PeerJ">
        <title>Extensive microbial diversity within the chicken gut microbiome revealed by metagenomics and culture.</title>
        <authorList>
            <person name="Gilroy R."/>
            <person name="Ravi A."/>
            <person name="Getino M."/>
            <person name="Pursley I."/>
            <person name="Horton D.L."/>
            <person name="Alikhan N.F."/>
            <person name="Baker D."/>
            <person name="Gharbi K."/>
            <person name="Hall N."/>
            <person name="Watson M."/>
            <person name="Adriaenssens E.M."/>
            <person name="Foster-Nyarko E."/>
            <person name="Jarju S."/>
            <person name="Secka A."/>
            <person name="Antonio M."/>
            <person name="Oren A."/>
            <person name="Chaudhuri R.R."/>
            <person name="La Ragione R."/>
            <person name="Hildebrand F."/>
            <person name="Pallen M.J."/>
        </authorList>
    </citation>
    <scope>NUCLEOTIDE SEQUENCE</scope>
    <source>
        <strain evidence="1">CHK121-7720</strain>
    </source>
</reference>
<accession>A0A921MSD9</accession>
<dbReference type="EMBL" id="DYUD01000027">
    <property type="protein sequence ID" value="HJG89913.1"/>
    <property type="molecule type" value="Genomic_DNA"/>
</dbReference>
<gene>
    <name evidence="1" type="ORF">K8U91_10650</name>
</gene>
<dbReference type="AlphaFoldDB" id="A0A921MSD9"/>